<feature type="repeat" description="ANK" evidence="2">
    <location>
        <begin position="629"/>
        <end position="661"/>
    </location>
</feature>
<dbReference type="OrthoDB" id="3557006at2759"/>
<dbReference type="SUPFAM" id="SSF48403">
    <property type="entry name" value="Ankyrin repeat"/>
    <property type="match status" value="1"/>
</dbReference>
<dbReference type="InterPro" id="IPR027417">
    <property type="entry name" value="P-loop_NTPase"/>
</dbReference>
<dbReference type="RefSeq" id="XP_024729264.1">
    <property type="nucleotide sequence ID" value="XM_024883971.1"/>
</dbReference>
<dbReference type="PANTHER" id="PTHR10039:SF15">
    <property type="entry name" value="NACHT DOMAIN-CONTAINING PROTEIN"/>
    <property type="match status" value="1"/>
</dbReference>
<evidence type="ECO:0000256" key="1">
    <source>
        <dbReference type="ARBA" id="ARBA00022737"/>
    </source>
</evidence>
<dbReference type="SMART" id="SM00248">
    <property type="entry name" value="ANK"/>
    <property type="match status" value="5"/>
</dbReference>
<dbReference type="Pfam" id="PF00023">
    <property type="entry name" value="Ank"/>
    <property type="match status" value="1"/>
</dbReference>
<dbReference type="InterPro" id="IPR036770">
    <property type="entry name" value="Ankyrin_rpt-contain_sf"/>
</dbReference>
<organism evidence="4 5">
    <name type="scientific">Hyaloscypha bicolor E</name>
    <dbReference type="NCBI Taxonomy" id="1095630"/>
    <lineage>
        <taxon>Eukaryota</taxon>
        <taxon>Fungi</taxon>
        <taxon>Dikarya</taxon>
        <taxon>Ascomycota</taxon>
        <taxon>Pezizomycotina</taxon>
        <taxon>Leotiomycetes</taxon>
        <taxon>Helotiales</taxon>
        <taxon>Hyaloscyphaceae</taxon>
        <taxon>Hyaloscypha</taxon>
        <taxon>Hyaloscypha bicolor</taxon>
    </lineage>
</organism>
<proteinExistence type="predicted"/>
<dbReference type="PANTHER" id="PTHR10039">
    <property type="entry name" value="AMELOGENIN"/>
    <property type="match status" value="1"/>
</dbReference>
<dbReference type="Pfam" id="PF24883">
    <property type="entry name" value="NPHP3_N"/>
    <property type="match status" value="1"/>
</dbReference>
<evidence type="ECO:0000256" key="2">
    <source>
        <dbReference type="PROSITE-ProRule" id="PRU00023"/>
    </source>
</evidence>
<sequence length="985" mass="110225">MADPLSIAASIAGLLSLADVSAKNANEEIRGLANEVNLLIGALSSLERLAKGFRDEPFDRAFRMDHIDACQTLLQSLREKVPKPDANDLKNRLTWPFKSSFVKEKLEELTRHKQHITLALTADSMNALLRVISAQKDSQDTASETLGHARQTHEIVCRIHHDAEKRKVLESFLQCNPQSNYEMSLGLRHPRTGLWLLRMLDFQTWVSTPGSKIWFSGIPGAGKTVLAGSIIEAALEQSTEKIATAFFFCDYKDAKTHDLVNILGALAYQLAIQKDEAYDILEGYYEKLHPARGLPRNPTASQLADLLGKMAAFFGHVLVVVDALDECGNSTVEVVRCLVEISEKINHMSLALLSRDELHIRCRLDGYFKSVEIAAKKDDIILYVTCEIEERIRGRRLHIEDAELKEEILEGLIDGAKGIQTTLVQMALHFVAYAQPAPTIDQLRELLSVPTCGNSLGPQNLIHEDTIAKPCSSLVRKLNDGQYYEFAHFSVQEFLEGDWLDDKHQSLFKITKAHCNQLLASTCLSYIQLDNFSPFLKLECAEDWVEYVEKQKEGHTLYKYASLNWPKFARGQWHVKEIVILAKRLFDPRKPAVFICWAIVFSNWIFGFDDNDYYWTDEDWQALDEITSKNVTPLYFAAMLSLPEICKFLINHTADVDIRSGLGSPIQCAIGGLWIFRCSRFSRSIGPNLEEWYIADYNREPFHQATVETIDLLVAAGVDPSIISLGDVESELDILPDNLGVQLSKFPEWHSQFGEHCQHLLRELSGAMGTSAFVLKLCSLMLISRGAQSTASSTGPPRPSGDYFLTPDFDQQILMLNMANHYCTSSLDCGMESQDLSRALRTTDRLGYTPLVLAIELEHVELALLLLTNCQNDAPTWESPTTHVLRLAARAGSLPLFQGLLDAGVDADAGDPGLFSPLHCLGSGATLEFIDYLKSQYKDACAQRLHGRLPLENFLQAWLCQEHIPAGELDPRLIDALTSPSDTLS</sequence>
<accession>A0A2J6SNR6</accession>
<dbReference type="PROSITE" id="PS50088">
    <property type="entry name" value="ANK_REPEAT"/>
    <property type="match status" value="1"/>
</dbReference>
<dbReference type="PROSITE" id="PS50297">
    <property type="entry name" value="ANK_REP_REGION"/>
    <property type="match status" value="1"/>
</dbReference>
<name>A0A2J6SNR6_9HELO</name>
<dbReference type="GeneID" id="36592048"/>
<reference evidence="4 5" key="1">
    <citation type="submission" date="2016-04" db="EMBL/GenBank/DDBJ databases">
        <title>A degradative enzymes factory behind the ericoid mycorrhizal symbiosis.</title>
        <authorList>
            <consortium name="DOE Joint Genome Institute"/>
            <person name="Martino E."/>
            <person name="Morin E."/>
            <person name="Grelet G."/>
            <person name="Kuo A."/>
            <person name="Kohler A."/>
            <person name="Daghino S."/>
            <person name="Barry K."/>
            <person name="Choi C."/>
            <person name="Cichocki N."/>
            <person name="Clum A."/>
            <person name="Copeland A."/>
            <person name="Hainaut M."/>
            <person name="Haridas S."/>
            <person name="Labutti K."/>
            <person name="Lindquist E."/>
            <person name="Lipzen A."/>
            <person name="Khouja H.-R."/>
            <person name="Murat C."/>
            <person name="Ohm R."/>
            <person name="Olson A."/>
            <person name="Spatafora J."/>
            <person name="Veneault-Fourrey C."/>
            <person name="Henrissat B."/>
            <person name="Grigoriev I."/>
            <person name="Martin F."/>
            <person name="Perotto S."/>
        </authorList>
    </citation>
    <scope>NUCLEOTIDE SEQUENCE [LARGE SCALE GENOMIC DNA]</scope>
    <source>
        <strain evidence="4 5">E</strain>
    </source>
</reference>
<keyword evidence="5" id="KW-1185">Reference proteome</keyword>
<feature type="domain" description="Nephrocystin 3-like N-terminal" evidence="3">
    <location>
        <begin position="192"/>
        <end position="355"/>
    </location>
</feature>
<dbReference type="STRING" id="1095630.A0A2J6SNR6"/>
<keyword evidence="1" id="KW-0677">Repeat</keyword>
<protein>
    <submittedName>
        <fullName evidence="4">Ankyrin</fullName>
    </submittedName>
</protein>
<dbReference type="InterPro" id="IPR002110">
    <property type="entry name" value="Ankyrin_rpt"/>
</dbReference>
<evidence type="ECO:0000313" key="4">
    <source>
        <dbReference type="EMBL" id="PMD52360.1"/>
    </source>
</evidence>
<dbReference type="Gene3D" id="1.25.40.20">
    <property type="entry name" value="Ankyrin repeat-containing domain"/>
    <property type="match status" value="2"/>
</dbReference>
<dbReference type="Gene3D" id="3.40.50.300">
    <property type="entry name" value="P-loop containing nucleotide triphosphate hydrolases"/>
    <property type="match status" value="1"/>
</dbReference>
<dbReference type="SUPFAM" id="SSF52540">
    <property type="entry name" value="P-loop containing nucleoside triphosphate hydrolases"/>
    <property type="match status" value="1"/>
</dbReference>
<dbReference type="AlphaFoldDB" id="A0A2J6SNR6"/>
<keyword evidence="2" id="KW-0040">ANK repeat</keyword>
<evidence type="ECO:0000313" key="5">
    <source>
        <dbReference type="Proteomes" id="UP000235371"/>
    </source>
</evidence>
<dbReference type="EMBL" id="KZ613905">
    <property type="protein sequence ID" value="PMD52360.1"/>
    <property type="molecule type" value="Genomic_DNA"/>
</dbReference>
<dbReference type="InterPro" id="IPR056884">
    <property type="entry name" value="NPHP3-like_N"/>
</dbReference>
<evidence type="ECO:0000259" key="3">
    <source>
        <dbReference type="Pfam" id="PF24883"/>
    </source>
</evidence>
<dbReference type="Proteomes" id="UP000235371">
    <property type="component" value="Unassembled WGS sequence"/>
</dbReference>
<dbReference type="InParanoid" id="A0A2J6SNR6"/>
<gene>
    <name evidence="4" type="ORF">K444DRAFT_636230</name>
</gene>